<keyword evidence="3" id="KW-1185">Reference proteome</keyword>
<evidence type="ECO:0000256" key="1">
    <source>
        <dbReference type="SAM" id="MobiDB-lite"/>
    </source>
</evidence>
<reference evidence="3" key="1">
    <citation type="journal article" date="2018" name="Nat. Microbiol.">
        <title>Leveraging single-cell genomics to expand the fungal tree of life.</title>
        <authorList>
            <person name="Ahrendt S.R."/>
            <person name="Quandt C.A."/>
            <person name="Ciobanu D."/>
            <person name="Clum A."/>
            <person name="Salamov A."/>
            <person name="Andreopoulos B."/>
            <person name="Cheng J.F."/>
            <person name="Woyke T."/>
            <person name="Pelin A."/>
            <person name="Henrissat B."/>
            <person name="Reynolds N.K."/>
            <person name="Benny G.L."/>
            <person name="Smith M.E."/>
            <person name="James T.Y."/>
            <person name="Grigoriev I.V."/>
        </authorList>
    </citation>
    <scope>NUCLEOTIDE SEQUENCE [LARGE SCALE GENOMIC DNA]</scope>
    <source>
        <strain evidence="3">RSA 1356</strain>
    </source>
</reference>
<dbReference type="AlphaFoldDB" id="A0A4P9XUQ9"/>
<dbReference type="EMBL" id="KZ992478">
    <property type="protein sequence ID" value="RKP09968.1"/>
    <property type="molecule type" value="Genomic_DNA"/>
</dbReference>
<dbReference type="Proteomes" id="UP000271241">
    <property type="component" value="Unassembled WGS sequence"/>
</dbReference>
<organism evidence="2 3">
    <name type="scientific">Thamnocephalis sphaerospora</name>
    <dbReference type="NCBI Taxonomy" id="78915"/>
    <lineage>
        <taxon>Eukaryota</taxon>
        <taxon>Fungi</taxon>
        <taxon>Fungi incertae sedis</taxon>
        <taxon>Zoopagomycota</taxon>
        <taxon>Zoopagomycotina</taxon>
        <taxon>Zoopagomycetes</taxon>
        <taxon>Zoopagales</taxon>
        <taxon>Sigmoideomycetaceae</taxon>
        <taxon>Thamnocephalis</taxon>
    </lineage>
</organism>
<proteinExistence type="predicted"/>
<name>A0A4P9XUQ9_9FUNG</name>
<gene>
    <name evidence="2" type="ORF">THASP1DRAFT_22265</name>
</gene>
<protein>
    <submittedName>
        <fullName evidence="2">Uncharacterized protein</fullName>
    </submittedName>
</protein>
<accession>A0A4P9XUQ9</accession>
<sequence>MATSRQSRSARCAGRGDRRCRRMSGRGLYDAERGNSTGNGHDRRQAFYTLREHAKGTLGAETPALAQRQMPTKHMDLPVALQESTMDGALRAISWRAMNEVATIWAMHAPTKTTTLAANLVDLIHLLWTVYSVLRLRLNVASMLGHCMSQTQLSLLSSRIAELKGDGAMRCGMQTAD</sequence>
<evidence type="ECO:0000313" key="2">
    <source>
        <dbReference type="EMBL" id="RKP09968.1"/>
    </source>
</evidence>
<feature type="region of interest" description="Disordered" evidence="1">
    <location>
        <begin position="1"/>
        <end position="42"/>
    </location>
</feature>
<evidence type="ECO:0000313" key="3">
    <source>
        <dbReference type="Proteomes" id="UP000271241"/>
    </source>
</evidence>